<dbReference type="SMART" id="SM00220">
    <property type="entry name" value="S_TKc"/>
    <property type="match status" value="1"/>
</dbReference>
<evidence type="ECO:0000256" key="4">
    <source>
        <dbReference type="ARBA" id="ARBA00022840"/>
    </source>
</evidence>
<dbReference type="SUPFAM" id="SSF56112">
    <property type="entry name" value="Protein kinase-like (PK-like)"/>
    <property type="match status" value="1"/>
</dbReference>
<evidence type="ECO:0000256" key="5">
    <source>
        <dbReference type="PROSITE-ProRule" id="PRU10141"/>
    </source>
</evidence>
<feature type="domain" description="Protein kinase" evidence="7">
    <location>
        <begin position="31"/>
        <end position="357"/>
    </location>
</feature>
<gene>
    <name evidence="8" type="ORF">GPECTOR_15g304</name>
</gene>
<dbReference type="Gene3D" id="1.10.510.10">
    <property type="entry name" value="Transferase(Phosphotransferase) domain 1"/>
    <property type="match status" value="1"/>
</dbReference>
<evidence type="ECO:0000256" key="2">
    <source>
        <dbReference type="ARBA" id="ARBA00022741"/>
    </source>
</evidence>
<dbReference type="Pfam" id="PF00069">
    <property type="entry name" value="Pkinase"/>
    <property type="match status" value="1"/>
</dbReference>
<dbReference type="InterPro" id="IPR011009">
    <property type="entry name" value="Kinase-like_dom_sf"/>
</dbReference>
<dbReference type="PROSITE" id="PS00107">
    <property type="entry name" value="PROTEIN_KINASE_ATP"/>
    <property type="match status" value="1"/>
</dbReference>
<comment type="caution">
    <text evidence="8">The sequence shown here is derived from an EMBL/GenBank/DDBJ whole genome shotgun (WGS) entry which is preliminary data.</text>
</comment>
<keyword evidence="2 5" id="KW-0547">Nucleotide-binding</keyword>
<sequence length="416" mass="43850">MGSGAVNAKRVDVQPEEVNFCEPGHLMDGLRLTLSELGRGSFGIVIEGAYRTMPCAVKILTSPDLDRTALRELMLGPSLVHPHVVATYSSRCARLTHEFFDLLEGNDKKASHDPAVPRWLQPLPIISGDGFGDPAGLKDGVDPLLMLHKVLFDLKATVGQVVVVLVQEYCDKGTLAAAIWRGIFVPTAHWNVRLARRALLRTAGEVAKGLLHLHDAGVVHGDLKPANVLLSSSRTDRRGFIAKVADFGLSYVLPAAANSMSAEGFGSIAYMAPEMFAGKVSRAVDVWALGVCMWEMLTRRQPFHGMKRHCPPEVELPPGGDALAASKQQLIDALDAAFLLDVDGQPCGAAAAGDPRVGGGAARTAAARIAGNERLSIMATDPLNLRDVLTGDAAAAECLEAAAGGAAGAGPQKAPA</sequence>
<organism evidence="8 9">
    <name type="scientific">Gonium pectorale</name>
    <name type="common">Green alga</name>
    <dbReference type="NCBI Taxonomy" id="33097"/>
    <lineage>
        <taxon>Eukaryota</taxon>
        <taxon>Viridiplantae</taxon>
        <taxon>Chlorophyta</taxon>
        <taxon>core chlorophytes</taxon>
        <taxon>Chlorophyceae</taxon>
        <taxon>CS clade</taxon>
        <taxon>Chlamydomonadales</taxon>
        <taxon>Volvocaceae</taxon>
        <taxon>Gonium</taxon>
    </lineage>
</organism>
<feature type="binding site" evidence="5">
    <location>
        <position position="58"/>
    </location>
    <ligand>
        <name>ATP</name>
        <dbReference type="ChEBI" id="CHEBI:30616"/>
    </ligand>
</feature>
<evidence type="ECO:0000256" key="3">
    <source>
        <dbReference type="ARBA" id="ARBA00022777"/>
    </source>
</evidence>
<dbReference type="Proteomes" id="UP000075714">
    <property type="component" value="Unassembled WGS sequence"/>
</dbReference>
<dbReference type="Gene3D" id="3.30.200.20">
    <property type="entry name" value="Phosphorylase Kinase, domain 1"/>
    <property type="match status" value="1"/>
</dbReference>
<keyword evidence="4 5" id="KW-0067">ATP-binding</keyword>
<evidence type="ECO:0000259" key="7">
    <source>
        <dbReference type="PROSITE" id="PS50011"/>
    </source>
</evidence>
<comment type="similarity">
    <text evidence="6">Belongs to the protein kinase superfamily.</text>
</comment>
<reference evidence="9" key="1">
    <citation type="journal article" date="2016" name="Nat. Commun.">
        <title>The Gonium pectorale genome demonstrates co-option of cell cycle regulation during the evolution of multicellularity.</title>
        <authorList>
            <person name="Hanschen E.R."/>
            <person name="Marriage T.N."/>
            <person name="Ferris P.J."/>
            <person name="Hamaji T."/>
            <person name="Toyoda A."/>
            <person name="Fujiyama A."/>
            <person name="Neme R."/>
            <person name="Noguchi H."/>
            <person name="Minakuchi Y."/>
            <person name="Suzuki M."/>
            <person name="Kawai-Toyooka H."/>
            <person name="Smith D.R."/>
            <person name="Sparks H."/>
            <person name="Anderson J."/>
            <person name="Bakaric R."/>
            <person name="Luria V."/>
            <person name="Karger A."/>
            <person name="Kirschner M.W."/>
            <person name="Durand P.M."/>
            <person name="Michod R.E."/>
            <person name="Nozaki H."/>
            <person name="Olson B.J."/>
        </authorList>
    </citation>
    <scope>NUCLEOTIDE SEQUENCE [LARGE SCALE GENOMIC DNA]</scope>
    <source>
        <strain evidence="9">NIES-2863</strain>
    </source>
</reference>
<evidence type="ECO:0000313" key="8">
    <source>
        <dbReference type="EMBL" id="KXZ50621.1"/>
    </source>
</evidence>
<dbReference type="OrthoDB" id="1711006at2759"/>
<evidence type="ECO:0000313" key="9">
    <source>
        <dbReference type="Proteomes" id="UP000075714"/>
    </source>
</evidence>
<accession>A0A150GLE7</accession>
<name>A0A150GLE7_GONPE</name>
<dbReference type="GO" id="GO:0005524">
    <property type="term" value="F:ATP binding"/>
    <property type="evidence" value="ECO:0007669"/>
    <property type="project" value="UniProtKB-UniRule"/>
</dbReference>
<dbReference type="EMBL" id="LSYV01000016">
    <property type="protein sequence ID" value="KXZ50621.1"/>
    <property type="molecule type" value="Genomic_DNA"/>
</dbReference>
<dbReference type="InterPro" id="IPR017441">
    <property type="entry name" value="Protein_kinase_ATP_BS"/>
</dbReference>
<dbReference type="PROSITE" id="PS50011">
    <property type="entry name" value="PROTEIN_KINASE_DOM"/>
    <property type="match status" value="1"/>
</dbReference>
<dbReference type="STRING" id="33097.A0A150GLE7"/>
<dbReference type="InterPro" id="IPR051681">
    <property type="entry name" value="Ser/Thr_Kinases-Pseudokinases"/>
</dbReference>
<dbReference type="GO" id="GO:0004674">
    <property type="term" value="F:protein serine/threonine kinase activity"/>
    <property type="evidence" value="ECO:0007669"/>
    <property type="project" value="UniProtKB-KW"/>
</dbReference>
<evidence type="ECO:0000256" key="6">
    <source>
        <dbReference type="RuleBase" id="RU000304"/>
    </source>
</evidence>
<keyword evidence="3" id="KW-0418">Kinase</keyword>
<dbReference type="AlphaFoldDB" id="A0A150GLE7"/>
<protein>
    <recommendedName>
        <fullName evidence="7">Protein kinase domain-containing protein</fullName>
    </recommendedName>
</protein>
<keyword evidence="1" id="KW-0808">Transferase</keyword>
<proteinExistence type="inferred from homology"/>
<keyword evidence="6" id="KW-0723">Serine/threonine-protein kinase</keyword>
<dbReference type="InterPro" id="IPR008271">
    <property type="entry name" value="Ser/Thr_kinase_AS"/>
</dbReference>
<dbReference type="PROSITE" id="PS00108">
    <property type="entry name" value="PROTEIN_KINASE_ST"/>
    <property type="match status" value="1"/>
</dbReference>
<evidence type="ECO:0000256" key="1">
    <source>
        <dbReference type="ARBA" id="ARBA00022679"/>
    </source>
</evidence>
<dbReference type="InterPro" id="IPR000719">
    <property type="entry name" value="Prot_kinase_dom"/>
</dbReference>
<dbReference type="PANTHER" id="PTHR44329:SF214">
    <property type="entry name" value="PROTEIN KINASE DOMAIN-CONTAINING PROTEIN"/>
    <property type="match status" value="1"/>
</dbReference>
<dbReference type="PANTHER" id="PTHR44329">
    <property type="entry name" value="SERINE/THREONINE-PROTEIN KINASE TNNI3K-RELATED"/>
    <property type="match status" value="1"/>
</dbReference>
<keyword evidence="9" id="KW-1185">Reference proteome</keyword>